<reference evidence="3" key="1">
    <citation type="journal article" date="2014" name="Genome Announc.">
        <title>Draft genome sequence of the formaldehyde-resistant fungus Byssochlamys spectabilis No. 5 (anamorph Paecilomyces variotii No. 5) (NBRC109023).</title>
        <authorList>
            <person name="Oka T."/>
            <person name="Ekino K."/>
            <person name="Fukuda K."/>
            <person name="Nomura Y."/>
        </authorList>
    </citation>
    <scope>NUCLEOTIDE SEQUENCE [LARGE SCALE GENOMIC DNA]</scope>
    <source>
        <strain evidence="3">No. 5 / NBRC 109023</strain>
    </source>
</reference>
<sequence>MKFTLLPLALSAMLSLSSALPSPPHNNSPTTNLSKRADCLVNAALIDVWHEAGLQRRRTAFSSEGTNAVRCCDFYRDGYLHVQEENPPTESQYNGYADSSYVLGPLGDANALSHTHTALNGWIEETQCTTGP</sequence>
<gene>
    <name evidence="2" type="ORF">PVAR5_7094</name>
</gene>
<evidence type="ECO:0000313" key="2">
    <source>
        <dbReference type="EMBL" id="GAD98402.1"/>
    </source>
</evidence>
<dbReference type="AlphaFoldDB" id="V5GBY5"/>
<feature type="signal peptide" evidence="1">
    <location>
        <begin position="1"/>
        <end position="19"/>
    </location>
</feature>
<dbReference type="EMBL" id="BAUL01000243">
    <property type="protein sequence ID" value="GAD98402.1"/>
    <property type="molecule type" value="Genomic_DNA"/>
</dbReference>
<keyword evidence="1" id="KW-0732">Signal</keyword>
<dbReference type="HOGENOM" id="CLU_155359_0_0_1"/>
<name>V5GBY5_BYSSN</name>
<keyword evidence="3" id="KW-1185">Reference proteome</keyword>
<dbReference type="InParanoid" id="V5GBY5"/>
<organism evidence="2 3">
    <name type="scientific">Byssochlamys spectabilis (strain No. 5 / NBRC 109023)</name>
    <name type="common">Paecilomyces variotii</name>
    <dbReference type="NCBI Taxonomy" id="1356009"/>
    <lineage>
        <taxon>Eukaryota</taxon>
        <taxon>Fungi</taxon>
        <taxon>Dikarya</taxon>
        <taxon>Ascomycota</taxon>
        <taxon>Pezizomycotina</taxon>
        <taxon>Eurotiomycetes</taxon>
        <taxon>Eurotiomycetidae</taxon>
        <taxon>Eurotiales</taxon>
        <taxon>Thermoascaceae</taxon>
        <taxon>Paecilomyces</taxon>
    </lineage>
</organism>
<proteinExistence type="predicted"/>
<accession>V5GBY5</accession>
<dbReference type="Proteomes" id="UP000018001">
    <property type="component" value="Unassembled WGS sequence"/>
</dbReference>
<evidence type="ECO:0000313" key="3">
    <source>
        <dbReference type="Proteomes" id="UP000018001"/>
    </source>
</evidence>
<feature type="chain" id="PRO_5004733246" evidence="1">
    <location>
        <begin position="20"/>
        <end position="132"/>
    </location>
</feature>
<dbReference type="OrthoDB" id="5422894at2759"/>
<evidence type="ECO:0000256" key="1">
    <source>
        <dbReference type="SAM" id="SignalP"/>
    </source>
</evidence>
<comment type="caution">
    <text evidence="2">The sequence shown here is derived from an EMBL/GenBank/DDBJ whole genome shotgun (WGS) entry which is preliminary data.</text>
</comment>
<protein>
    <submittedName>
        <fullName evidence="2">Uncharacterized protein</fullName>
    </submittedName>
</protein>